<accession>A0A102II89</accession>
<keyword evidence="3" id="KW-0238">DNA-binding</keyword>
<keyword evidence="1" id="KW-0678">Repressor</keyword>
<evidence type="ECO:0000313" key="6">
    <source>
        <dbReference type="Proteomes" id="UP000065521"/>
    </source>
</evidence>
<dbReference type="EMBL" id="LOTN01000034">
    <property type="protein sequence ID" value="KUZ89642.1"/>
    <property type="molecule type" value="Genomic_DNA"/>
</dbReference>
<dbReference type="InterPro" id="IPR003313">
    <property type="entry name" value="AraC-bd"/>
</dbReference>
<dbReference type="Pfam" id="PF12833">
    <property type="entry name" value="HTH_18"/>
    <property type="match status" value="1"/>
</dbReference>
<protein>
    <submittedName>
        <fullName evidence="5">AraC family transcriptional regulator</fullName>
    </submittedName>
</protein>
<dbReference type="PANTHER" id="PTHR11019">
    <property type="entry name" value="HTH-TYPE TRANSCRIPTIONAL REGULATOR NIMR"/>
    <property type="match status" value="1"/>
</dbReference>
<dbReference type="CDD" id="cd06124">
    <property type="entry name" value="cupin_NimR-like_N"/>
    <property type="match status" value="1"/>
</dbReference>
<evidence type="ECO:0000256" key="1">
    <source>
        <dbReference type="ARBA" id="ARBA00022491"/>
    </source>
</evidence>
<dbReference type="FunFam" id="1.10.10.60:FF:000132">
    <property type="entry name" value="AraC family transcriptional regulator"/>
    <property type="match status" value="1"/>
</dbReference>
<dbReference type="InterPro" id="IPR014710">
    <property type="entry name" value="RmlC-like_jellyroll"/>
</dbReference>
<name>A0A102II89_9BURK</name>
<dbReference type="Pfam" id="PF02311">
    <property type="entry name" value="AraC_binding"/>
    <property type="match status" value="1"/>
</dbReference>
<organism evidence="5 6">
    <name type="scientific">Burkholderia ubonensis</name>
    <dbReference type="NCBI Taxonomy" id="101571"/>
    <lineage>
        <taxon>Bacteria</taxon>
        <taxon>Pseudomonadati</taxon>
        <taxon>Pseudomonadota</taxon>
        <taxon>Betaproteobacteria</taxon>
        <taxon>Burkholderiales</taxon>
        <taxon>Burkholderiaceae</taxon>
        <taxon>Burkholderia</taxon>
        <taxon>Burkholderia cepacia complex</taxon>
    </lineage>
</organism>
<gene>
    <name evidence="5" type="ORF">WI38_15895</name>
</gene>
<evidence type="ECO:0000313" key="5">
    <source>
        <dbReference type="EMBL" id="KUZ89642.1"/>
    </source>
</evidence>
<evidence type="ECO:0000256" key="2">
    <source>
        <dbReference type="ARBA" id="ARBA00023015"/>
    </source>
</evidence>
<evidence type="ECO:0000256" key="4">
    <source>
        <dbReference type="ARBA" id="ARBA00023163"/>
    </source>
</evidence>
<dbReference type="PANTHER" id="PTHR11019:SF159">
    <property type="entry name" value="TRANSCRIPTIONAL REGULATOR-RELATED"/>
    <property type="match status" value="1"/>
</dbReference>
<dbReference type="InterPro" id="IPR009057">
    <property type="entry name" value="Homeodomain-like_sf"/>
</dbReference>
<dbReference type="RefSeq" id="WP_059633820.1">
    <property type="nucleotide sequence ID" value="NZ_CP013371.1"/>
</dbReference>
<reference evidence="5 6" key="1">
    <citation type="submission" date="2015-11" db="EMBL/GenBank/DDBJ databases">
        <title>Expanding the genomic diversity of Burkholderia species for the development of highly accurate diagnostics.</title>
        <authorList>
            <person name="Sahl J."/>
            <person name="Keim P."/>
            <person name="Wagner D."/>
        </authorList>
    </citation>
    <scope>NUCLEOTIDE SEQUENCE [LARGE SCALE GENOMIC DNA]</scope>
    <source>
        <strain evidence="5 6">RF32-BP4</strain>
    </source>
</reference>
<dbReference type="Gene3D" id="2.60.120.10">
    <property type="entry name" value="Jelly Rolls"/>
    <property type="match status" value="1"/>
</dbReference>
<dbReference type="Gene3D" id="1.10.10.60">
    <property type="entry name" value="Homeodomain-like"/>
    <property type="match status" value="1"/>
</dbReference>
<dbReference type="Proteomes" id="UP000065521">
    <property type="component" value="Unassembled WGS sequence"/>
</dbReference>
<evidence type="ECO:0000256" key="3">
    <source>
        <dbReference type="ARBA" id="ARBA00023125"/>
    </source>
</evidence>
<proteinExistence type="predicted"/>
<comment type="caution">
    <text evidence="5">The sequence shown here is derived from an EMBL/GenBank/DDBJ whole genome shotgun (WGS) entry which is preliminary data.</text>
</comment>
<dbReference type="GO" id="GO:0043565">
    <property type="term" value="F:sequence-specific DNA binding"/>
    <property type="evidence" value="ECO:0007669"/>
    <property type="project" value="InterPro"/>
</dbReference>
<dbReference type="GO" id="GO:0003700">
    <property type="term" value="F:DNA-binding transcription factor activity"/>
    <property type="evidence" value="ECO:0007669"/>
    <property type="project" value="InterPro"/>
</dbReference>
<dbReference type="InterPro" id="IPR018060">
    <property type="entry name" value="HTH_AraC"/>
</dbReference>
<dbReference type="PROSITE" id="PS01124">
    <property type="entry name" value="HTH_ARAC_FAMILY_2"/>
    <property type="match status" value="1"/>
</dbReference>
<keyword evidence="4" id="KW-0804">Transcription</keyword>
<dbReference type="SUPFAM" id="SSF46689">
    <property type="entry name" value="Homeodomain-like"/>
    <property type="match status" value="1"/>
</dbReference>
<dbReference type="SUPFAM" id="SSF51182">
    <property type="entry name" value="RmlC-like cupins"/>
    <property type="match status" value="1"/>
</dbReference>
<sequence>MLLAGQSAQPYAVPAVPAMTRLPRPLYVRAFEIPGHVSVDAHSHPWAQLMYVTAGVIEVDTPHGRHLLPPHYAMWIPPHVPHAVVTRDCVAFHSLYLDEAIVGDGFDDTCRILCMTPLLRELVVATAELPENYDEAGPDGALVCLIADRIQRLRPAPLTVPLPRDARLLKIARALHADPGDARSLDAWGQQVGATRRTLSRLFRHDTGLSFTEWRQAVRLLAALPLLEGGEAVGAVAARLGYDSTSSFIGLFQQKFHVTPGAFAKQAARRIVKPD</sequence>
<dbReference type="SMART" id="SM00342">
    <property type="entry name" value="HTH_ARAC"/>
    <property type="match status" value="1"/>
</dbReference>
<dbReference type="InterPro" id="IPR011051">
    <property type="entry name" value="RmlC_Cupin_sf"/>
</dbReference>
<dbReference type="AlphaFoldDB" id="A0A102II89"/>
<keyword evidence="2" id="KW-0805">Transcription regulation</keyword>